<dbReference type="Pfam" id="PF07435">
    <property type="entry name" value="YycH"/>
    <property type="match status" value="1"/>
</dbReference>
<keyword evidence="1" id="KW-0812">Transmembrane</keyword>
<dbReference type="RefSeq" id="WP_377558306.1">
    <property type="nucleotide sequence ID" value="NZ_JBHUHQ010000020.1"/>
</dbReference>
<reference evidence="4" key="1">
    <citation type="journal article" date="2019" name="Int. J. Syst. Evol. Microbiol.">
        <title>The Global Catalogue of Microorganisms (GCM) 10K type strain sequencing project: providing services to taxonomists for standard genome sequencing and annotation.</title>
        <authorList>
            <consortium name="The Broad Institute Genomics Platform"/>
            <consortium name="The Broad Institute Genome Sequencing Center for Infectious Disease"/>
            <person name="Wu L."/>
            <person name="Ma J."/>
        </authorList>
    </citation>
    <scope>NUCLEOTIDE SEQUENCE [LARGE SCALE GENOMIC DNA]</scope>
    <source>
        <strain evidence="4">R28</strain>
    </source>
</reference>
<protein>
    <submittedName>
        <fullName evidence="3">YycH family regulatory protein</fullName>
    </submittedName>
</protein>
<proteinExistence type="predicted"/>
<keyword evidence="1" id="KW-0472">Membrane</keyword>
<name>A0ABW4W1Y2_9BACI</name>
<dbReference type="CDD" id="cd15787">
    <property type="entry name" value="YycH_N"/>
    <property type="match status" value="1"/>
</dbReference>
<evidence type="ECO:0000256" key="1">
    <source>
        <dbReference type="SAM" id="Phobius"/>
    </source>
</evidence>
<dbReference type="Gene3D" id="3.30.310.160">
    <property type="entry name" value="YycH protein, domain 2"/>
    <property type="match status" value="1"/>
</dbReference>
<dbReference type="InterPro" id="IPR042274">
    <property type="entry name" value="YycH/YycI_2"/>
</dbReference>
<evidence type="ECO:0000313" key="3">
    <source>
        <dbReference type="EMBL" id="MFD2045663.1"/>
    </source>
</evidence>
<dbReference type="EMBL" id="JBHUHQ010000020">
    <property type="protein sequence ID" value="MFD2045663.1"/>
    <property type="molecule type" value="Genomic_DNA"/>
</dbReference>
<keyword evidence="4" id="KW-1185">Reference proteome</keyword>
<organism evidence="3 4">
    <name type="scientific">Ornithinibacillus salinisoli</name>
    <dbReference type="NCBI Taxonomy" id="1848459"/>
    <lineage>
        <taxon>Bacteria</taxon>
        <taxon>Bacillati</taxon>
        <taxon>Bacillota</taxon>
        <taxon>Bacilli</taxon>
        <taxon>Bacillales</taxon>
        <taxon>Bacillaceae</taxon>
        <taxon>Ornithinibacillus</taxon>
    </lineage>
</organism>
<gene>
    <name evidence="3" type="ORF">ACFSJF_15410</name>
</gene>
<accession>A0ABW4W1Y2</accession>
<feature type="domain" description="Regulatory protein YycH" evidence="2">
    <location>
        <begin position="4"/>
        <end position="424"/>
    </location>
</feature>
<evidence type="ECO:0000313" key="4">
    <source>
        <dbReference type="Proteomes" id="UP001597383"/>
    </source>
</evidence>
<dbReference type="InterPro" id="IPR009996">
    <property type="entry name" value="YycH"/>
</dbReference>
<evidence type="ECO:0000259" key="2">
    <source>
        <dbReference type="Pfam" id="PF07435"/>
    </source>
</evidence>
<feature type="transmembrane region" description="Helical" evidence="1">
    <location>
        <begin position="9"/>
        <end position="28"/>
    </location>
</feature>
<comment type="caution">
    <text evidence="3">The sequence shown here is derived from an EMBL/GenBank/DDBJ whole genome shotgun (WGS) entry which is preliminary data.</text>
</comment>
<dbReference type="Proteomes" id="UP001597383">
    <property type="component" value="Unassembled WGS sequence"/>
</dbReference>
<sequence>MNFETVKTYILYILVGISLILTFSLWNYQPIDDPLDNNEPLLDENEFSLGGKEHSKKELITPSNIIFEKNNYYYGFKDPLDTQSLYREMQSWNLNDIRETEANGRPNDNNLVEIKYPLPLPVSILPSLFSVDIEEERLPEWSFQQVYITFESNQMLTIQFISIDGRDQVKFNVTNAEKYDLLWDYLVNFNGLVEYMVFEDSENPIYIPYNEVTLARQKLGFDTVDPLLLVNALFTSPDEVVKNPSRDNGDYYQDGVRTMRVSQDEISMEYTNPQQSSYDPVTADQLIDKSITRINEFKGWINNFQVDSIDTLENTIRYQMFFRGYPIYETSMLNIIEQQWRNNSLFQYSSPLFYITSSFEEENVQLDSGRDISYAIKSEYDLEKVQDIRVGYSIENIDSFSSLNSLKLVPSWYLKYNGYWQKISVEEINFNKGVS</sequence>
<keyword evidence="1" id="KW-1133">Transmembrane helix</keyword>